<dbReference type="InterPro" id="IPR003594">
    <property type="entry name" value="HATPase_dom"/>
</dbReference>
<feature type="transmembrane region" description="Helical" evidence="9">
    <location>
        <begin position="53"/>
        <end position="74"/>
    </location>
</feature>
<dbReference type="KEGG" id="scd:Spica_2534"/>
<dbReference type="InterPro" id="IPR008207">
    <property type="entry name" value="Sig_transdc_His_kin_Hpt_dom"/>
</dbReference>
<dbReference type="InterPro" id="IPR048435">
    <property type="entry name" value="MASE6"/>
</dbReference>
<reference evidence="13" key="1">
    <citation type="journal article" date="2013" name="Stand. Genomic Sci.">
        <title>Genome sequence of the thermophilic fresh-water bacterium Spirochaeta caldaria type strain (H1(T)), reclassification of Spirochaeta caldaria, Spirochaeta stenostrepta, and Spirochaeta zuelzerae in the genus Treponema as Treponema caldaria comb. nov., Treponema stenostrepta comb. nov., and Treponema zuelzerae comb. nov., and emendation of the genus Treponema.</title>
        <authorList>
            <person name="Abt B."/>
            <person name="Goker M."/>
            <person name="Scheuner C."/>
            <person name="Han C."/>
            <person name="Lu M."/>
            <person name="Misra M."/>
            <person name="Lapidus A."/>
            <person name="Nolan M."/>
            <person name="Lucas S."/>
            <person name="Hammon N."/>
            <person name="Deshpande S."/>
            <person name="Cheng J.F."/>
            <person name="Tapia R."/>
            <person name="Goodwin L.A."/>
            <person name="Pitluck S."/>
            <person name="Liolios K."/>
            <person name="Pagani I."/>
            <person name="Ivanova N."/>
            <person name="Mavromatis K."/>
            <person name="Mikhailova N."/>
            <person name="Huntemann M."/>
            <person name="Pati A."/>
            <person name="Chen A."/>
            <person name="Palaniappan K."/>
            <person name="Land M."/>
            <person name="Hauser L."/>
            <person name="Jeffries C.D."/>
            <person name="Rohde M."/>
            <person name="Spring S."/>
            <person name="Gronow S."/>
            <person name="Detter J.C."/>
            <person name="Bristow J."/>
            <person name="Eisen J.A."/>
            <person name="Markowitz V."/>
            <person name="Hugenholtz P."/>
            <person name="Kyrpides N.C."/>
            <person name="Woyke T."/>
            <person name="Klenk H.P."/>
        </authorList>
    </citation>
    <scope>NUCLEOTIDE SEQUENCE</scope>
    <source>
        <strain evidence="13">ATCC 51460 / DSM 7334 / H1</strain>
    </source>
</reference>
<feature type="modified residue" description="Phosphohistidine" evidence="8">
    <location>
        <position position="392"/>
    </location>
</feature>
<evidence type="ECO:0000259" key="11">
    <source>
        <dbReference type="PROSITE" id="PS50894"/>
    </source>
</evidence>
<evidence type="ECO:0000256" key="4">
    <source>
        <dbReference type="ARBA" id="ARBA00022679"/>
    </source>
</evidence>
<feature type="transmembrane region" description="Helical" evidence="9">
    <location>
        <begin position="24"/>
        <end position="46"/>
    </location>
</feature>
<evidence type="ECO:0000259" key="10">
    <source>
        <dbReference type="PROSITE" id="PS50109"/>
    </source>
</evidence>
<keyword evidence="13" id="KW-1185">Reference proteome</keyword>
<evidence type="ECO:0000313" key="12">
    <source>
        <dbReference type="EMBL" id="AEJ20637.1"/>
    </source>
</evidence>
<keyword evidence="5" id="KW-0547">Nucleotide-binding</keyword>
<evidence type="ECO:0000256" key="5">
    <source>
        <dbReference type="ARBA" id="ARBA00022741"/>
    </source>
</evidence>
<dbReference type="PANTHER" id="PTHR43395">
    <property type="entry name" value="SENSOR HISTIDINE KINASE CHEA"/>
    <property type="match status" value="1"/>
</dbReference>
<accession>F8F4J0</accession>
<keyword evidence="9" id="KW-0472">Membrane</keyword>
<dbReference type="SMART" id="SM00387">
    <property type="entry name" value="HATPase_c"/>
    <property type="match status" value="1"/>
</dbReference>
<evidence type="ECO:0000313" key="13">
    <source>
        <dbReference type="Proteomes" id="UP000000503"/>
    </source>
</evidence>
<proteinExistence type="predicted"/>
<dbReference type="STRING" id="744872.Spica_2534"/>
<evidence type="ECO:0000256" key="9">
    <source>
        <dbReference type="SAM" id="Phobius"/>
    </source>
</evidence>
<feature type="transmembrane region" description="Helical" evidence="9">
    <location>
        <begin position="120"/>
        <end position="145"/>
    </location>
</feature>
<dbReference type="PROSITE" id="PS50894">
    <property type="entry name" value="HPT"/>
    <property type="match status" value="1"/>
</dbReference>
<dbReference type="InterPro" id="IPR051315">
    <property type="entry name" value="Bact_Chemotaxis_CheA"/>
</dbReference>
<dbReference type="EC" id="2.7.13.3" evidence="2"/>
<feature type="domain" description="Histidine kinase" evidence="10">
    <location>
        <begin position="514"/>
        <end position="650"/>
    </location>
</feature>
<feature type="transmembrane region" description="Helical" evidence="9">
    <location>
        <begin position="80"/>
        <end position="99"/>
    </location>
</feature>
<dbReference type="Gene3D" id="3.30.450.20">
    <property type="entry name" value="PAS domain"/>
    <property type="match status" value="1"/>
</dbReference>
<dbReference type="InterPro" id="IPR004358">
    <property type="entry name" value="Sig_transdc_His_kin-like_C"/>
</dbReference>
<dbReference type="FunFam" id="3.30.565.10:FF:000016">
    <property type="entry name" value="Chemotaxis protein CheA, putative"/>
    <property type="match status" value="1"/>
</dbReference>
<dbReference type="PRINTS" id="PR00344">
    <property type="entry name" value="BCTRLSENSOR"/>
</dbReference>
<dbReference type="PROSITE" id="PS50109">
    <property type="entry name" value="HIS_KIN"/>
    <property type="match status" value="1"/>
</dbReference>
<evidence type="ECO:0000256" key="8">
    <source>
        <dbReference type="PROSITE-ProRule" id="PRU00110"/>
    </source>
</evidence>
<dbReference type="AlphaFoldDB" id="F8F4J0"/>
<dbReference type="SUPFAM" id="SSF55874">
    <property type="entry name" value="ATPase domain of HSP90 chaperone/DNA topoisomerase II/histidine kinase"/>
    <property type="match status" value="1"/>
</dbReference>
<dbReference type="PANTHER" id="PTHR43395:SF1">
    <property type="entry name" value="CHEMOTAXIS PROTEIN CHEA"/>
    <property type="match status" value="1"/>
</dbReference>
<dbReference type="Proteomes" id="UP000000503">
    <property type="component" value="Chromosome"/>
</dbReference>
<dbReference type="InterPro" id="IPR036641">
    <property type="entry name" value="HPT_dom_sf"/>
</dbReference>
<evidence type="ECO:0000256" key="1">
    <source>
        <dbReference type="ARBA" id="ARBA00000085"/>
    </source>
</evidence>
<keyword evidence="6 12" id="KW-0418">Kinase</keyword>
<sequence length="657" mass="74379">MGFILNIFTSGKHFKTDNEELDLFVRYVLLNAMIFLGGSLLILFGVQSLHAGALLQGIFDLSMAAITIFGFILLRTNVNFSASSFLTVVSFFFLCTFLIQSGGIQGSGVLWAYSFPLLAIFLLGIRIGTVLAILLGMFLCAIFFIPGISQFTYERAFAFRGIGVYILVTTCTIVYEITKINKDKRLLRLTQTIQAERDQISAMKDNLPTGIFLLDEQLCIQSQYSPKLEQIFTQSNLSGASFINLLQNSLQNKELDLLHDYFEMLLNKSHDQSLLEEINPLKEFSFTPLPGGEIKYLSIMFTTFSNENNKTFILGSVQDLTKERALQLQLEAEERKRQKEMRSLFEIIHIEPRLFQDFINETEENFQAINELLKDQTKPTHEVITEIYQLIHAVKSNAVILGLQEFGEKLHGLERELNQLKVKHEVTFNDLLHFTLEMESVLQEKDSFKGLLERLKSFTRGSNTVQEEVILIKTLEKLIEKTAQSLGKEAKLVIKQIDSHALNYVPFKDLKDILTQIVRNALVHGIETPAERKRLKKAAHGLIELSIKQEHQQIICTITDDGRGISFDVVRQRAQEQQLIDSQDNLSREQLLALLFNPGFSTEKTSTLHAGRGIGLSLVKDRIKKLNGSIGIQTKEGRGCRFIINFPVLQESAASAV</sequence>
<dbReference type="GO" id="GO:0005524">
    <property type="term" value="F:ATP binding"/>
    <property type="evidence" value="ECO:0007669"/>
    <property type="project" value="UniProtKB-KW"/>
</dbReference>
<organism evidence="12 13">
    <name type="scientific">Gracilinema caldarium (strain ATCC 51460 / DSM 7334 / H1)</name>
    <name type="common">Treponema caldarium</name>
    <dbReference type="NCBI Taxonomy" id="744872"/>
    <lineage>
        <taxon>Bacteria</taxon>
        <taxon>Pseudomonadati</taxon>
        <taxon>Spirochaetota</taxon>
        <taxon>Spirochaetia</taxon>
        <taxon>Spirochaetales</taxon>
        <taxon>Breznakiellaceae</taxon>
        <taxon>Gracilinema</taxon>
    </lineage>
</organism>
<keyword evidence="7" id="KW-0067">ATP-binding</keyword>
<dbReference type="Pfam" id="PF20966">
    <property type="entry name" value="MASE6"/>
    <property type="match status" value="1"/>
</dbReference>
<gene>
    <name evidence="12" type="ordered locus">Spica_2534</name>
</gene>
<dbReference type="eggNOG" id="COG0643">
    <property type="taxonomic scope" value="Bacteria"/>
</dbReference>
<dbReference type="EMBL" id="CP002868">
    <property type="protein sequence ID" value="AEJ20637.1"/>
    <property type="molecule type" value="Genomic_DNA"/>
</dbReference>
<dbReference type="InterPro" id="IPR005467">
    <property type="entry name" value="His_kinase_dom"/>
</dbReference>
<dbReference type="Pfam" id="PF02518">
    <property type="entry name" value="HATPase_c"/>
    <property type="match status" value="1"/>
</dbReference>
<dbReference type="RefSeq" id="WP_013969915.1">
    <property type="nucleotide sequence ID" value="NC_015732.1"/>
</dbReference>
<evidence type="ECO:0000256" key="3">
    <source>
        <dbReference type="ARBA" id="ARBA00022553"/>
    </source>
</evidence>
<protein>
    <recommendedName>
        <fullName evidence="2">histidine kinase</fullName>
        <ecNumber evidence="2">2.7.13.3</ecNumber>
    </recommendedName>
</protein>
<feature type="transmembrane region" description="Helical" evidence="9">
    <location>
        <begin position="157"/>
        <end position="178"/>
    </location>
</feature>
<keyword evidence="9" id="KW-1133">Transmembrane helix</keyword>
<dbReference type="Gene3D" id="3.30.565.10">
    <property type="entry name" value="Histidine kinase-like ATPase, C-terminal domain"/>
    <property type="match status" value="1"/>
</dbReference>
<evidence type="ECO:0000256" key="2">
    <source>
        <dbReference type="ARBA" id="ARBA00012438"/>
    </source>
</evidence>
<dbReference type="GO" id="GO:0000155">
    <property type="term" value="F:phosphorelay sensor kinase activity"/>
    <property type="evidence" value="ECO:0007669"/>
    <property type="project" value="UniProtKB-ARBA"/>
</dbReference>
<keyword evidence="3 8" id="KW-0597">Phosphoprotein</keyword>
<dbReference type="HOGENOM" id="CLU_414414_0_0_12"/>
<feature type="domain" description="HPt" evidence="11">
    <location>
        <begin position="347"/>
        <end position="449"/>
    </location>
</feature>
<keyword evidence="4" id="KW-0808">Transferase</keyword>
<keyword evidence="9" id="KW-0812">Transmembrane</keyword>
<evidence type="ECO:0000256" key="6">
    <source>
        <dbReference type="ARBA" id="ARBA00022777"/>
    </source>
</evidence>
<comment type="catalytic activity">
    <reaction evidence="1">
        <text>ATP + protein L-histidine = ADP + protein N-phospho-L-histidine.</text>
        <dbReference type="EC" id="2.7.13.3"/>
    </reaction>
</comment>
<name>F8F4J0_GRAC1</name>
<dbReference type="SUPFAM" id="SSF47226">
    <property type="entry name" value="Histidine-containing phosphotransfer domain, HPT domain"/>
    <property type="match status" value="1"/>
</dbReference>
<dbReference type="OrthoDB" id="9146932at2"/>
<dbReference type="InterPro" id="IPR036890">
    <property type="entry name" value="HATPase_C_sf"/>
</dbReference>
<evidence type="ECO:0000256" key="7">
    <source>
        <dbReference type="ARBA" id="ARBA00022840"/>
    </source>
</evidence>
<dbReference type="Gene3D" id="1.20.120.160">
    <property type="entry name" value="HPT domain"/>
    <property type="match status" value="1"/>
</dbReference>